<evidence type="ECO:0000256" key="5">
    <source>
        <dbReference type="ARBA" id="ARBA00023480"/>
    </source>
</evidence>
<dbReference type="GO" id="GO:0005737">
    <property type="term" value="C:cytoplasm"/>
    <property type="evidence" value="ECO:0007669"/>
    <property type="project" value="UniProtKB-SubCell"/>
</dbReference>
<dbReference type="STRING" id="41427.A0A182JG17"/>
<evidence type="ECO:0000256" key="2">
    <source>
        <dbReference type="ARBA" id="ARBA00004496"/>
    </source>
</evidence>
<dbReference type="PANTHER" id="PTHR31661">
    <property type="entry name" value="SIMILAR TO CDNA SEQUENCE BC052040"/>
    <property type="match status" value="1"/>
</dbReference>
<name>A0A182JG17_ANOAO</name>
<dbReference type="VEuPathDB" id="VectorBase:AATE017411"/>
<dbReference type="Pfam" id="PF14811">
    <property type="entry name" value="TPD"/>
    <property type="match status" value="1"/>
</dbReference>
<sequence length="305" mass="34870">MVVISTKRYTEIQNFIRNYNGLSIDCNQELGLKFPEYSPDTLGSILAKEVLQRVKTNHSKITAKAGLLVKDYQTLAHQTKAHDILLKMSIKLRVPSLVLCRIFLTKMYHTATRAEIAEMLRLPDVIGDSLLAVNVSYCLYNEIMDGQITDAIRRCVGEEYEVRLKKLARVAGMVFYDERDLRRTGYDKTPDLKLAIPFLFRGLVINWIESKASFGDVDSHRRYIKDQLASYGNRFGPGIVIYWFGYVDSIADCSENGNYVIVTDSFPEHGDMEFLKFNFPQSLEDRRVEGSQTVDVSDSFNKMTV</sequence>
<dbReference type="GO" id="GO:0005634">
    <property type="term" value="C:nucleus"/>
    <property type="evidence" value="ECO:0007669"/>
    <property type="project" value="UniProtKB-SubCell"/>
</dbReference>
<evidence type="ECO:0000313" key="6">
    <source>
        <dbReference type="EnsemblMetazoa" id="AATE017411-PA.1"/>
    </source>
</evidence>
<reference evidence="6" key="1">
    <citation type="submission" date="2022-08" db="UniProtKB">
        <authorList>
            <consortium name="EnsemblMetazoa"/>
        </authorList>
    </citation>
    <scope>IDENTIFICATION</scope>
    <source>
        <strain evidence="6">EBRO</strain>
    </source>
</reference>
<keyword evidence="4" id="KW-0539">Nucleus</keyword>
<evidence type="ECO:0000256" key="4">
    <source>
        <dbReference type="ARBA" id="ARBA00023242"/>
    </source>
</evidence>
<evidence type="ECO:0000256" key="1">
    <source>
        <dbReference type="ARBA" id="ARBA00004123"/>
    </source>
</evidence>
<dbReference type="EnsemblMetazoa" id="AATE017411-RA">
    <property type="protein sequence ID" value="AATE017411-PA.1"/>
    <property type="gene ID" value="AATE017411"/>
</dbReference>
<comment type="subcellular location">
    <subcellularLocation>
        <location evidence="2">Cytoplasm</location>
    </subcellularLocation>
    <subcellularLocation>
        <location evidence="1">Nucleus</location>
    </subcellularLocation>
</comment>
<dbReference type="AlphaFoldDB" id="A0A182JG17"/>
<protein>
    <recommendedName>
        <fullName evidence="5">CDAN1-interacting nuclease 1</fullName>
    </recommendedName>
</protein>
<dbReference type="PANTHER" id="PTHR31661:SF1">
    <property type="entry name" value="CDAN1-INTERACTING NUCLEASE 1"/>
    <property type="match status" value="1"/>
</dbReference>
<dbReference type="InterPro" id="IPR029404">
    <property type="entry name" value="CDIN1"/>
</dbReference>
<proteinExistence type="predicted"/>
<keyword evidence="3" id="KW-0963">Cytoplasm</keyword>
<organism evidence="6">
    <name type="scientific">Anopheles atroparvus</name>
    <name type="common">European mosquito</name>
    <dbReference type="NCBI Taxonomy" id="41427"/>
    <lineage>
        <taxon>Eukaryota</taxon>
        <taxon>Metazoa</taxon>
        <taxon>Ecdysozoa</taxon>
        <taxon>Arthropoda</taxon>
        <taxon>Hexapoda</taxon>
        <taxon>Insecta</taxon>
        <taxon>Pterygota</taxon>
        <taxon>Neoptera</taxon>
        <taxon>Endopterygota</taxon>
        <taxon>Diptera</taxon>
        <taxon>Nematocera</taxon>
        <taxon>Culicoidea</taxon>
        <taxon>Culicidae</taxon>
        <taxon>Anophelinae</taxon>
        <taxon>Anopheles</taxon>
    </lineage>
</organism>
<evidence type="ECO:0000256" key="3">
    <source>
        <dbReference type="ARBA" id="ARBA00022490"/>
    </source>
</evidence>
<accession>A0A182JG17</accession>